<evidence type="ECO:0000313" key="2">
    <source>
        <dbReference type="Proteomes" id="UP000789920"/>
    </source>
</evidence>
<organism evidence="1 2">
    <name type="scientific">Racocetra persica</name>
    <dbReference type="NCBI Taxonomy" id="160502"/>
    <lineage>
        <taxon>Eukaryota</taxon>
        <taxon>Fungi</taxon>
        <taxon>Fungi incertae sedis</taxon>
        <taxon>Mucoromycota</taxon>
        <taxon>Glomeromycotina</taxon>
        <taxon>Glomeromycetes</taxon>
        <taxon>Diversisporales</taxon>
        <taxon>Gigasporaceae</taxon>
        <taxon>Racocetra</taxon>
    </lineage>
</organism>
<proteinExistence type="predicted"/>
<gene>
    <name evidence="1" type="ORF">RPERSI_LOCUS19803</name>
</gene>
<reference evidence="1" key="1">
    <citation type="submission" date="2021-06" db="EMBL/GenBank/DDBJ databases">
        <authorList>
            <person name="Kallberg Y."/>
            <person name="Tangrot J."/>
            <person name="Rosling A."/>
        </authorList>
    </citation>
    <scope>NUCLEOTIDE SEQUENCE</scope>
    <source>
        <strain evidence="1">MA461A</strain>
    </source>
</reference>
<sequence>MQKKEPNAKLIKIQETKAKYRRYLAKKKDFILSSNYYHKALYFTNNFSLEIDIRNMKILYYYCGIFYFSDEQTARDLYKF</sequence>
<dbReference type="Proteomes" id="UP000789920">
    <property type="component" value="Unassembled WGS sequence"/>
</dbReference>
<protein>
    <submittedName>
        <fullName evidence="1">30811_t:CDS:1</fullName>
    </submittedName>
</protein>
<keyword evidence="2" id="KW-1185">Reference proteome</keyword>
<evidence type="ECO:0000313" key="1">
    <source>
        <dbReference type="EMBL" id="CAG8794650.1"/>
    </source>
</evidence>
<name>A0ACA9RIS7_9GLOM</name>
<dbReference type="EMBL" id="CAJVQC010054828">
    <property type="protein sequence ID" value="CAG8794650.1"/>
    <property type="molecule type" value="Genomic_DNA"/>
</dbReference>
<feature type="non-terminal residue" evidence="1">
    <location>
        <position position="80"/>
    </location>
</feature>
<comment type="caution">
    <text evidence="1">The sequence shown here is derived from an EMBL/GenBank/DDBJ whole genome shotgun (WGS) entry which is preliminary data.</text>
</comment>
<accession>A0ACA9RIS7</accession>